<sequence length="332" mass="35784">MASTSPYAEAHKNTKGAGDARPTALQIIKDNGRENNMKDKVFLVTGTSSGLGIPTVEALAATGGKVYCAARDEKKNRGVLKDILQPGRVEHITMDLGSLESVRAGAKDFLSKESKLNVLVCNAGVTATPYGKTVDGFETQFGTNHLGHFLLFEMVKDVLLAGSTPDFNSRVVCVSSSGHRGAPVQFGDYNWETAEYSPWGGYGQAKTSNIYMANEIERRYGSEGIHGFSLMPGGIMTGLQIHVPKSMLKTWDTEEVRNFMKSPEQGAATQVWAAVGKVWEGKGAKYLEDCAEAGSVDEGTNVPGGPGYAKWAFNEEGEKRLWEDSMKTVGLA</sequence>
<protein>
    <submittedName>
        <fullName evidence="1">Uncharacterized protein</fullName>
    </submittedName>
</protein>
<dbReference type="Proteomes" id="UP001186974">
    <property type="component" value="Unassembled WGS sequence"/>
</dbReference>
<dbReference type="EMBL" id="JAWDJW010002000">
    <property type="protein sequence ID" value="KAK3078317.1"/>
    <property type="molecule type" value="Genomic_DNA"/>
</dbReference>
<evidence type="ECO:0000313" key="1">
    <source>
        <dbReference type="EMBL" id="KAK3078317.1"/>
    </source>
</evidence>
<reference evidence="1" key="1">
    <citation type="submission" date="2024-09" db="EMBL/GenBank/DDBJ databases">
        <title>Black Yeasts Isolated from many extreme environments.</title>
        <authorList>
            <person name="Coleine C."/>
            <person name="Stajich J.E."/>
            <person name="Selbmann L."/>
        </authorList>
    </citation>
    <scope>NUCLEOTIDE SEQUENCE</scope>
    <source>
        <strain evidence="1">CCFEE 5737</strain>
    </source>
</reference>
<comment type="caution">
    <text evidence="1">The sequence shown here is derived from an EMBL/GenBank/DDBJ whole genome shotgun (WGS) entry which is preliminary data.</text>
</comment>
<keyword evidence="2" id="KW-1185">Reference proteome</keyword>
<accession>A0ACC3DP07</accession>
<name>A0ACC3DP07_9PEZI</name>
<gene>
    <name evidence="1" type="ORF">LTS18_007886</name>
</gene>
<proteinExistence type="predicted"/>
<evidence type="ECO:0000313" key="2">
    <source>
        <dbReference type="Proteomes" id="UP001186974"/>
    </source>
</evidence>
<organism evidence="1 2">
    <name type="scientific">Coniosporium uncinatum</name>
    <dbReference type="NCBI Taxonomy" id="93489"/>
    <lineage>
        <taxon>Eukaryota</taxon>
        <taxon>Fungi</taxon>
        <taxon>Dikarya</taxon>
        <taxon>Ascomycota</taxon>
        <taxon>Pezizomycotina</taxon>
        <taxon>Dothideomycetes</taxon>
        <taxon>Dothideomycetes incertae sedis</taxon>
        <taxon>Coniosporium</taxon>
    </lineage>
</organism>